<dbReference type="Proteomes" id="UP000274843">
    <property type="component" value="Unassembled WGS sequence"/>
</dbReference>
<dbReference type="Pfam" id="PF00005">
    <property type="entry name" value="ABC_tran"/>
    <property type="match status" value="1"/>
</dbReference>
<evidence type="ECO:0000313" key="6">
    <source>
        <dbReference type="Proteomes" id="UP000274843"/>
    </source>
</evidence>
<dbReference type="InterPro" id="IPR017871">
    <property type="entry name" value="ABC_transporter-like_CS"/>
</dbReference>
<dbReference type="SMART" id="SM00382">
    <property type="entry name" value="AAA"/>
    <property type="match status" value="1"/>
</dbReference>
<dbReference type="Gene3D" id="3.40.50.300">
    <property type="entry name" value="P-loop containing nucleotide triphosphate hydrolases"/>
    <property type="match status" value="1"/>
</dbReference>
<feature type="domain" description="ABC transporter" evidence="4">
    <location>
        <begin position="2"/>
        <end position="216"/>
    </location>
</feature>
<dbReference type="AlphaFoldDB" id="A0A3N2GXU8"/>
<dbReference type="InterPro" id="IPR027417">
    <property type="entry name" value="P-loop_NTPase"/>
</dbReference>
<dbReference type="InterPro" id="IPR003439">
    <property type="entry name" value="ABC_transporter-like_ATP-bd"/>
</dbReference>
<organism evidence="5 6">
    <name type="scientific">Amycolatopsis thermoflava</name>
    <dbReference type="NCBI Taxonomy" id="84480"/>
    <lineage>
        <taxon>Bacteria</taxon>
        <taxon>Bacillati</taxon>
        <taxon>Actinomycetota</taxon>
        <taxon>Actinomycetes</taxon>
        <taxon>Pseudonocardiales</taxon>
        <taxon>Pseudonocardiaceae</taxon>
        <taxon>Amycolatopsis</taxon>
        <taxon>Amycolatopsis methanolica group</taxon>
    </lineage>
</organism>
<name>A0A3N2GXU8_9PSEU</name>
<sequence>MIRLLGVGKRYGDVPVLTGVDLEVRPGTVVGVVGANGSGKSTLLRILAGLSRPTCGTITGRPRVGYVPDRFPAATRMSALAYLRHLGRISAASEVDPQGLLDRLALAGGPRAPLRQLSKGNAQKVGLAQALLTEPDLLVLDEPWSGLDPDAHGVLAEIIAETGARGASVVFTEHRDERAHAHATEVHRLTGGVLTTVDRAARVVLRGSGEVDLPGVLATRRTGDHVELTVAAQHTDELLLKALNGGWSVARVDTPEARR</sequence>
<dbReference type="CDD" id="cd03230">
    <property type="entry name" value="ABC_DR_subfamily_A"/>
    <property type="match status" value="1"/>
</dbReference>
<evidence type="ECO:0000256" key="1">
    <source>
        <dbReference type="ARBA" id="ARBA00022448"/>
    </source>
</evidence>
<dbReference type="InterPro" id="IPR003593">
    <property type="entry name" value="AAA+_ATPase"/>
</dbReference>
<dbReference type="GeneID" id="301844750"/>
<dbReference type="SUPFAM" id="SSF52540">
    <property type="entry name" value="P-loop containing nucleoside triphosphate hydrolases"/>
    <property type="match status" value="1"/>
</dbReference>
<evidence type="ECO:0000256" key="2">
    <source>
        <dbReference type="ARBA" id="ARBA00022741"/>
    </source>
</evidence>
<dbReference type="PROSITE" id="PS50893">
    <property type="entry name" value="ABC_TRANSPORTER_2"/>
    <property type="match status" value="1"/>
</dbReference>
<reference evidence="5 6" key="1">
    <citation type="submission" date="2018-11" db="EMBL/GenBank/DDBJ databases">
        <title>Sequencing the genomes of 1000 actinobacteria strains.</title>
        <authorList>
            <person name="Klenk H.-P."/>
        </authorList>
    </citation>
    <scope>NUCLEOTIDE SEQUENCE [LARGE SCALE GENOMIC DNA]</scope>
    <source>
        <strain evidence="5 6">DSM 44348</strain>
    </source>
</reference>
<keyword evidence="2" id="KW-0547">Nucleotide-binding</keyword>
<evidence type="ECO:0000313" key="5">
    <source>
        <dbReference type="EMBL" id="ROS41030.1"/>
    </source>
</evidence>
<keyword evidence="3" id="KW-0067">ATP-binding</keyword>
<gene>
    <name evidence="5" type="ORF">EDD35_3379</name>
</gene>
<proteinExistence type="predicted"/>
<evidence type="ECO:0000259" key="4">
    <source>
        <dbReference type="PROSITE" id="PS50893"/>
    </source>
</evidence>
<dbReference type="RefSeq" id="WP_123684348.1">
    <property type="nucleotide sequence ID" value="NZ_RKHY01000001.1"/>
</dbReference>
<dbReference type="GO" id="GO:0005524">
    <property type="term" value="F:ATP binding"/>
    <property type="evidence" value="ECO:0007669"/>
    <property type="project" value="UniProtKB-KW"/>
</dbReference>
<dbReference type="GO" id="GO:0016887">
    <property type="term" value="F:ATP hydrolysis activity"/>
    <property type="evidence" value="ECO:0007669"/>
    <property type="project" value="InterPro"/>
</dbReference>
<accession>A0A3N2GXU8</accession>
<evidence type="ECO:0000256" key="3">
    <source>
        <dbReference type="ARBA" id="ARBA00022840"/>
    </source>
</evidence>
<dbReference type="PANTHER" id="PTHR42939:SF1">
    <property type="entry name" value="ABC TRANSPORTER ATP-BINDING PROTEIN ALBC-RELATED"/>
    <property type="match status" value="1"/>
</dbReference>
<keyword evidence="1" id="KW-0813">Transport</keyword>
<dbReference type="InterPro" id="IPR051782">
    <property type="entry name" value="ABC_Transporter_VariousFunc"/>
</dbReference>
<dbReference type="PANTHER" id="PTHR42939">
    <property type="entry name" value="ABC TRANSPORTER ATP-BINDING PROTEIN ALBC-RELATED"/>
    <property type="match status" value="1"/>
</dbReference>
<keyword evidence="6" id="KW-1185">Reference proteome</keyword>
<dbReference type="EMBL" id="RKHY01000001">
    <property type="protein sequence ID" value="ROS41030.1"/>
    <property type="molecule type" value="Genomic_DNA"/>
</dbReference>
<comment type="caution">
    <text evidence="5">The sequence shown here is derived from an EMBL/GenBank/DDBJ whole genome shotgun (WGS) entry which is preliminary data.</text>
</comment>
<dbReference type="PROSITE" id="PS00211">
    <property type="entry name" value="ABC_TRANSPORTER_1"/>
    <property type="match status" value="1"/>
</dbReference>
<protein>
    <submittedName>
        <fullName evidence="5">ABC-type multidrug transport system ATPase subunit</fullName>
    </submittedName>
</protein>